<protein>
    <recommendedName>
        <fullName evidence="1">Beta-lactamase-related domain-containing protein</fullName>
    </recommendedName>
</protein>
<dbReference type="Pfam" id="PF00144">
    <property type="entry name" value="Beta-lactamase"/>
    <property type="match status" value="1"/>
</dbReference>
<proteinExistence type="predicted"/>
<keyword evidence="3" id="KW-1185">Reference proteome</keyword>
<dbReference type="InterPro" id="IPR012338">
    <property type="entry name" value="Beta-lactam/transpept-like"/>
</dbReference>
<dbReference type="InterPro" id="IPR052907">
    <property type="entry name" value="Beta-lactamase/esterase"/>
</dbReference>
<dbReference type="OrthoDB" id="5946976at2759"/>
<dbReference type="Gene3D" id="3.40.710.10">
    <property type="entry name" value="DD-peptidase/beta-lactamase superfamily"/>
    <property type="match status" value="1"/>
</dbReference>
<dbReference type="SUPFAM" id="SSF56601">
    <property type="entry name" value="beta-lactamase/transpeptidase-like"/>
    <property type="match status" value="1"/>
</dbReference>
<comment type="caution">
    <text evidence="2">The sequence shown here is derived from an EMBL/GenBank/DDBJ whole genome shotgun (WGS) entry which is preliminary data.</text>
</comment>
<evidence type="ECO:0000313" key="2">
    <source>
        <dbReference type="EMBL" id="PGH14603.1"/>
    </source>
</evidence>
<organism evidence="2 3">
    <name type="scientific">Helicocarpus griseus UAMH5409</name>
    <dbReference type="NCBI Taxonomy" id="1447875"/>
    <lineage>
        <taxon>Eukaryota</taxon>
        <taxon>Fungi</taxon>
        <taxon>Dikarya</taxon>
        <taxon>Ascomycota</taxon>
        <taxon>Pezizomycotina</taxon>
        <taxon>Eurotiomycetes</taxon>
        <taxon>Eurotiomycetidae</taxon>
        <taxon>Onygenales</taxon>
        <taxon>Ajellomycetaceae</taxon>
        <taxon>Helicocarpus</taxon>
    </lineage>
</organism>
<evidence type="ECO:0000313" key="3">
    <source>
        <dbReference type="Proteomes" id="UP000223968"/>
    </source>
</evidence>
<dbReference type="PANTHER" id="PTHR43319">
    <property type="entry name" value="BETA-LACTAMASE-RELATED"/>
    <property type="match status" value="1"/>
</dbReference>
<accession>A0A2B7Y0P3</accession>
<dbReference type="AlphaFoldDB" id="A0A2B7Y0P3"/>
<dbReference type="Proteomes" id="UP000223968">
    <property type="component" value="Unassembled WGS sequence"/>
</dbReference>
<dbReference type="STRING" id="1447875.A0A2B7Y0P3"/>
<sequence>MTPPDFANDPRIRAALDRAIELGEIGYADKEGTPADENTLFPVFSVTKGITSLAVHIQADRGLIDIQDSVSKYWPEFAAAGKERITIEQVLSHRSGVPQMPANITPELMANWQWMVEQIAHLEPLYPPNTANAYHVLVWGWVLGEIVRRTDVNSRPFHIFINEEILLPLGISPRNLNFGVPDDDLPRVATLYGGNEFPLLDNRGDKPEIGSTGQTVDPSAGVIATAASVARIFALLAEGGQLDGVRLLSSETIRTFTRPRTNAKDPDKVIGIPVWVGKAGFWVGGELGYSDSLVGDHGEIIYSAGAGGSLAWADLRDHIAVAICHNNMDSPAIMQPERTFAPIVRAVGEIVAERRNSN</sequence>
<evidence type="ECO:0000259" key="1">
    <source>
        <dbReference type="Pfam" id="PF00144"/>
    </source>
</evidence>
<dbReference type="EMBL" id="PDNB01000033">
    <property type="protein sequence ID" value="PGH14603.1"/>
    <property type="molecule type" value="Genomic_DNA"/>
</dbReference>
<reference evidence="2 3" key="1">
    <citation type="submission" date="2017-10" db="EMBL/GenBank/DDBJ databases">
        <title>Comparative genomics in systemic dimorphic fungi from Ajellomycetaceae.</title>
        <authorList>
            <person name="Munoz J.F."/>
            <person name="Mcewen J.G."/>
            <person name="Clay O.K."/>
            <person name="Cuomo C.A."/>
        </authorList>
    </citation>
    <scope>NUCLEOTIDE SEQUENCE [LARGE SCALE GENOMIC DNA]</scope>
    <source>
        <strain evidence="2 3">UAMH5409</strain>
    </source>
</reference>
<name>A0A2B7Y0P3_9EURO</name>
<dbReference type="InterPro" id="IPR001466">
    <property type="entry name" value="Beta-lactam-related"/>
</dbReference>
<gene>
    <name evidence="2" type="ORF">AJ79_02938</name>
</gene>
<feature type="domain" description="Beta-lactamase-related" evidence="1">
    <location>
        <begin position="25"/>
        <end position="334"/>
    </location>
</feature>
<dbReference type="PANTHER" id="PTHR43319:SF3">
    <property type="entry name" value="BETA-LACTAMASE-RELATED DOMAIN-CONTAINING PROTEIN"/>
    <property type="match status" value="1"/>
</dbReference>